<feature type="compositionally biased region" description="Low complexity" evidence="2">
    <location>
        <begin position="160"/>
        <end position="170"/>
    </location>
</feature>
<gene>
    <name evidence="5" type="ORF">GCM10009799_50680</name>
</gene>
<dbReference type="Pfam" id="PF13185">
    <property type="entry name" value="GAF_2"/>
    <property type="match status" value="1"/>
</dbReference>
<evidence type="ECO:0000259" key="3">
    <source>
        <dbReference type="SMART" id="SM00091"/>
    </source>
</evidence>
<dbReference type="PANTHER" id="PTHR43156:SF2">
    <property type="entry name" value="STAGE II SPORULATION PROTEIN E"/>
    <property type="match status" value="1"/>
</dbReference>
<dbReference type="SMART" id="SM00331">
    <property type="entry name" value="PP2C_SIG"/>
    <property type="match status" value="1"/>
</dbReference>
<dbReference type="SUPFAM" id="SSF55785">
    <property type="entry name" value="PYP-like sensor domain (PAS domain)"/>
    <property type="match status" value="2"/>
</dbReference>
<dbReference type="CDD" id="cd00130">
    <property type="entry name" value="PAS"/>
    <property type="match status" value="1"/>
</dbReference>
<dbReference type="SMART" id="SM00091">
    <property type="entry name" value="PAS"/>
    <property type="match status" value="1"/>
</dbReference>
<dbReference type="InterPro" id="IPR036457">
    <property type="entry name" value="PPM-type-like_dom_sf"/>
</dbReference>
<dbReference type="InterPro" id="IPR001932">
    <property type="entry name" value="PPM-type_phosphatase-like_dom"/>
</dbReference>
<proteinExistence type="predicted"/>
<feature type="region of interest" description="Disordered" evidence="2">
    <location>
        <begin position="149"/>
        <end position="188"/>
    </location>
</feature>
<dbReference type="Gene3D" id="3.60.40.10">
    <property type="entry name" value="PPM-type phosphatase domain"/>
    <property type="match status" value="1"/>
</dbReference>
<dbReference type="InterPro" id="IPR003018">
    <property type="entry name" value="GAF"/>
</dbReference>
<dbReference type="Pfam" id="PF07228">
    <property type="entry name" value="SpoIIE"/>
    <property type="match status" value="1"/>
</dbReference>
<name>A0ABP5F432_9ACTN</name>
<sequence>MYLGRACTGAGRDIRDDTGMIDYVNGTTGSTGSFAGSSAVPGVNPAKLGDHVGMAFRHAPIAMLVADSGGHILEANKAFGALADRTPSSLCGQRWPELLAEGDRATAWDLHRAAMAIAGGGGSRVLRLGTPGNAPPRMVVEVRTLPAAESPAAENGTGDGAADSADSGDAVPSARPGHTEGGGARRTPAGVAILFREPLPDEETLRILTELRTENAGAVLWSLDLRTGRLSELFGPSPLGRTLAGDARDLEDCLARVHRDDVARVRDALEASHQGRDYEQRFRMFDRSGDEHALHARARFVDGDRPRLIGIIDDVTEHVQLVRRLADRRRIEAAQGRQVTELAAKLVSATTIDEVTGLLTEEFVPIFGGTTAHVMLVVDGVLRASPASTRKTDAIAMIDGRDAADTDYPMGAVVQDRQPRFFESRAEALERFPAAAEIMHHTSAQSWATVPIFGDRRVALGVWQVAWNQPHHATPDERALMLTLAGLAGQALQRVSRQQAELELADAMQRRLLPPLIPGFDALDIAVRYLPARAGWRVCGDFYDVIQLPDNKVGLVVGDVQGHGVEAAAAMGQIRVAFRAYATNQGDPGTVLAETNRLLGETGEIVFATCGYLVLDLASGEMQAAWAGQPPAVVATSEAFELWEPETGPPVGVDADAKYPVSTRRLRPGESLLMCSDGLLESSEFTMDAGLRQVGTVVRDRHDEGVQAIATTLTELIPAGRGDDIAVLAIRRHGSGD</sequence>
<comment type="caution">
    <text evidence="5">The sequence shown here is derived from an EMBL/GenBank/DDBJ whole genome shotgun (WGS) entry which is preliminary data.</text>
</comment>
<protein>
    <submittedName>
        <fullName evidence="5">Uncharacterized protein</fullName>
    </submittedName>
</protein>
<dbReference type="PANTHER" id="PTHR43156">
    <property type="entry name" value="STAGE II SPORULATION PROTEIN E-RELATED"/>
    <property type="match status" value="1"/>
</dbReference>
<feature type="domain" description="PAS" evidence="3">
    <location>
        <begin position="50"/>
        <end position="116"/>
    </location>
</feature>
<keyword evidence="6" id="KW-1185">Reference proteome</keyword>
<dbReference type="InterPro" id="IPR000014">
    <property type="entry name" value="PAS"/>
</dbReference>
<dbReference type="Pfam" id="PF08447">
    <property type="entry name" value="PAS_3"/>
    <property type="match status" value="1"/>
</dbReference>
<accession>A0ABP5F432</accession>
<dbReference type="InterPro" id="IPR013655">
    <property type="entry name" value="PAS_fold_3"/>
</dbReference>
<evidence type="ECO:0000256" key="2">
    <source>
        <dbReference type="SAM" id="MobiDB-lite"/>
    </source>
</evidence>
<dbReference type="InterPro" id="IPR035965">
    <property type="entry name" value="PAS-like_dom_sf"/>
</dbReference>
<keyword evidence="1" id="KW-0378">Hydrolase</keyword>
<evidence type="ECO:0000256" key="1">
    <source>
        <dbReference type="ARBA" id="ARBA00022801"/>
    </source>
</evidence>
<dbReference type="SUPFAM" id="SSF55781">
    <property type="entry name" value="GAF domain-like"/>
    <property type="match status" value="1"/>
</dbReference>
<feature type="domain" description="PPM-type phosphatase" evidence="4">
    <location>
        <begin position="520"/>
        <end position="732"/>
    </location>
</feature>
<dbReference type="InterPro" id="IPR052016">
    <property type="entry name" value="Bact_Sigma-Reg"/>
</dbReference>
<dbReference type="SUPFAM" id="SSF81606">
    <property type="entry name" value="PP2C-like"/>
    <property type="match status" value="1"/>
</dbReference>
<dbReference type="Gene3D" id="3.30.450.40">
    <property type="match status" value="1"/>
</dbReference>
<evidence type="ECO:0000313" key="5">
    <source>
        <dbReference type="EMBL" id="GAA2016381.1"/>
    </source>
</evidence>
<dbReference type="InterPro" id="IPR029016">
    <property type="entry name" value="GAF-like_dom_sf"/>
</dbReference>
<reference evidence="6" key="1">
    <citation type="journal article" date="2019" name="Int. J. Syst. Evol. Microbiol.">
        <title>The Global Catalogue of Microorganisms (GCM) 10K type strain sequencing project: providing services to taxonomists for standard genome sequencing and annotation.</title>
        <authorList>
            <consortium name="The Broad Institute Genomics Platform"/>
            <consortium name="The Broad Institute Genome Sequencing Center for Infectious Disease"/>
            <person name="Wu L."/>
            <person name="Ma J."/>
        </authorList>
    </citation>
    <scope>NUCLEOTIDE SEQUENCE [LARGE SCALE GENOMIC DNA]</scope>
    <source>
        <strain evidence="6">JCM 15313</strain>
    </source>
</reference>
<dbReference type="Proteomes" id="UP001501585">
    <property type="component" value="Unassembled WGS sequence"/>
</dbReference>
<evidence type="ECO:0000313" key="6">
    <source>
        <dbReference type="Proteomes" id="UP001501585"/>
    </source>
</evidence>
<organism evidence="5 6">
    <name type="scientific">Nocardiopsis rhodophaea</name>
    <dbReference type="NCBI Taxonomy" id="280238"/>
    <lineage>
        <taxon>Bacteria</taxon>
        <taxon>Bacillati</taxon>
        <taxon>Actinomycetota</taxon>
        <taxon>Actinomycetes</taxon>
        <taxon>Streptosporangiales</taxon>
        <taxon>Nocardiopsidaceae</taxon>
        <taxon>Nocardiopsis</taxon>
    </lineage>
</organism>
<evidence type="ECO:0000259" key="4">
    <source>
        <dbReference type="SMART" id="SM00331"/>
    </source>
</evidence>
<dbReference type="Gene3D" id="3.30.450.20">
    <property type="entry name" value="PAS domain"/>
    <property type="match status" value="2"/>
</dbReference>
<dbReference type="EMBL" id="BAAAPC010000033">
    <property type="protein sequence ID" value="GAA2016381.1"/>
    <property type="molecule type" value="Genomic_DNA"/>
</dbReference>